<comment type="caution">
    <text evidence="2">The sequence shown here is derived from an EMBL/GenBank/DDBJ whole genome shotgun (WGS) entry which is preliminary data.</text>
</comment>
<sequence>MVESREEDSQTTIDDVAVYLNDEEEEERDLLFEMSDREDNVLQFLLALDLQVLGACRADERLTPLLKTNVSNCAAEDRLLANLIQHFEAHEIGMLARCLCMPLVSIRVGKIIKQRNLFCPTSVRGNLNLALLPSSNLRISFVGDDGCSERLATISSNCKNSAVSIEDIPADTSGRSFVLNLLSNQAYFWCSEKSKLLGNDLLVKMNDLVERRPSLAELTGIAESRLDCFAVHFHEYLVGSTVSKLQTIHISAPITSTDTAPEPSELDSSDQSSLSKLSFPQLSSSDSLKDSVIDSCCLPSVSMLVDANISSTNNQMPAEGSIPSSSSLAFLESRGIGATPSAITQLLEGLPSSKDLTGGSYLFPPYYCSCPPCTSTPIFAELPANVTNSFADCFPLPPLSTLLSANGSRNSFAPLKPPNLLDVTPLDFSTFLSDPVVQLPLSISLATVTSSQQIPTFTPLMFDPIVHIPAIGVCSSGQGYLVGAGRAVPATIPLRSHLVNPSIPDSESMAEKGARDTLQLLLSSAQTHPWSRDLPAVLTSAVNSLDHDMLDAGSQNKCSGKTDVDALANSISAMEFVSLAHWASTRRQDGDLDSSSKSEVSEGLKDYHSADVNKDAVG</sequence>
<proteinExistence type="predicted"/>
<organism evidence="2 3">
    <name type="scientific">Coptis chinensis</name>
    <dbReference type="NCBI Taxonomy" id="261450"/>
    <lineage>
        <taxon>Eukaryota</taxon>
        <taxon>Viridiplantae</taxon>
        <taxon>Streptophyta</taxon>
        <taxon>Embryophyta</taxon>
        <taxon>Tracheophyta</taxon>
        <taxon>Spermatophyta</taxon>
        <taxon>Magnoliopsida</taxon>
        <taxon>Ranunculales</taxon>
        <taxon>Ranunculaceae</taxon>
        <taxon>Coptidoideae</taxon>
        <taxon>Coptis</taxon>
    </lineage>
</organism>
<dbReference type="PANTHER" id="PTHR36741:SF1">
    <property type="entry name" value="OS07G0100500 PROTEIN"/>
    <property type="match status" value="1"/>
</dbReference>
<evidence type="ECO:0000256" key="1">
    <source>
        <dbReference type="SAM" id="MobiDB-lite"/>
    </source>
</evidence>
<name>A0A835LKH7_9MAGN</name>
<feature type="compositionally biased region" description="Low complexity" evidence="1">
    <location>
        <begin position="269"/>
        <end position="278"/>
    </location>
</feature>
<keyword evidence="3" id="KW-1185">Reference proteome</keyword>
<reference evidence="2 3" key="1">
    <citation type="submission" date="2020-10" db="EMBL/GenBank/DDBJ databases">
        <title>The Coptis chinensis genome and diversification of protoberbering-type alkaloids.</title>
        <authorList>
            <person name="Wang B."/>
            <person name="Shu S."/>
            <person name="Song C."/>
            <person name="Liu Y."/>
        </authorList>
    </citation>
    <scope>NUCLEOTIDE SEQUENCE [LARGE SCALE GENOMIC DNA]</scope>
    <source>
        <strain evidence="2">HL-2020</strain>
        <tissue evidence="2">Leaf</tissue>
    </source>
</reference>
<protein>
    <submittedName>
        <fullName evidence="2">Uncharacterized protein</fullName>
    </submittedName>
</protein>
<dbReference type="EMBL" id="JADFTS010000008">
    <property type="protein sequence ID" value="KAF9594939.1"/>
    <property type="molecule type" value="Genomic_DNA"/>
</dbReference>
<dbReference type="Proteomes" id="UP000631114">
    <property type="component" value="Unassembled WGS sequence"/>
</dbReference>
<feature type="region of interest" description="Disordered" evidence="1">
    <location>
        <begin position="256"/>
        <end position="287"/>
    </location>
</feature>
<evidence type="ECO:0000313" key="3">
    <source>
        <dbReference type="Proteomes" id="UP000631114"/>
    </source>
</evidence>
<gene>
    <name evidence="2" type="ORF">IFM89_035509</name>
</gene>
<dbReference type="AlphaFoldDB" id="A0A835LKH7"/>
<accession>A0A835LKH7</accession>
<evidence type="ECO:0000313" key="2">
    <source>
        <dbReference type="EMBL" id="KAF9594939.1"/>
    </source>
</evidence>
<feature type="region of interest" description="Disordered" evidence="1">
    <location>
        <begin position="587"/>
        <end position="618"/>
    </location>
</feature>
<dbReference type="PANTHER" id="PTHR36741">
    <property type="entry name" value="OS07G0100500 PROTEIN"/>
    <property type="match status" value="1"/>
</dbReference>
<dbReference type="OrthoDB" id="1921521at2759"/>